<dbReference type="AlphaFoldDB" id="A0A8J3VXJ6"/>
<protein>
    <submittedName>
        <fullName evidence="2">Putative ISXo8 transposase</fullName>
    </submittedName>
</protein>
<dbReference type="InterPro" id="IPR039365">
    <property type="entry name" value="IS701-like"/>
</dbReference>
<dbReference type="EMBL" id="BOOG01000003">
    <property type="protein sequence ID" value="GIH67983.1"/>
    <property type="molecule type" value="Genomic_DNA"/>
</dbReference>
<gene>
    <name evidence="2" type="ORF">Mth01_02360</name>
</gene>
<evidence type="ECO:0000259" key="1">
    <source>
        <dbReference type="Pfam" id="PF13546"/>
    </source>
</evidence>
<proteinExistence type="predicted"/>
<dbReference type="PANTHER" id="PTHR33627">
    <property type="entry name" value="TRANSPOSASE"/>
    <property type="match status" value="1"/>
</dbReference>
<comment type="caution">
    <text evidence="2">The sequence shown here is derived from an EMBL/GenBank/DDBJ whole genome shotgun (WGS) entry which is preliminary data.</text>
</comment>
<dbReference type="Proteomes" id="UP000610966">
    <property type="component" value="Unassembled WGS sequence"/>
</dbReference>
<dbReference type="Pfam" id="PF13546">
    <property type="entry name" value="DDE_5"/>
    <property type="match status" value="1"/>
</dbReference>
<evidence type="ECO:0000313" key="2">
    <source>
        <dbReference type="EMBL" id="GIH67983.1"/>
    </source>
</evidence>
<feature type="domain" description="Transposase IS701-like DDE" evidence="1">
    <location>
        <begin position="35"/>
        <end position="250"/>
    </location>
</feature>
<dbReference type="PANTHER" id="PTHR33627:SF1">
    <property type="entry name" value="TRANSPOSASE"/>
    <property type="match status" value="1"/>
</dbReference>
<accession>A0A8J3VXJ6</accession>
<organism evidence="2 3">
    <name type="scientific">Sphaerimonospora thailandensis</name>
    <dbReference type="NCBI Taxonomy" id="795644"/>
    <lineage>
        <taxon>Bacteria</taxon>
        <taxon>Bacillati</taxon>
        <taxon>Actinomycetota</taxon>
        <taxon>Actinomycetes</taxon>
        <taxon>Streptosporangiales</taxon>
        <taxon>Streptosporangiaceae</taxon>
        <taxon>Sphaerimonospora</taxon>
    </lineage>
</organism>
<evidence type="ECO:0000313" key="3">
    <source>
        <dbReference type="Proteomes" id="UP000610966"/>
    </source>
</evidence>
<keyword evidence="3" id="KW-1185">Reference proteome</keyword>
<name>A0A8J3VXJ6_9ACTN</name>
<dbReference type="InterPro" id="IPR038721">
    <property type="entry name" value="IS701-like_DDE_dom"/>
</dbReference>
<dbReference type="RefSeq" id="WP_204009859.1">
    <property type="nucleotide sequence ID" value="NZ_BOOG01000003.1"/>
</dbReference>
<reference evidence="2" key="1">
    <citation type="submission" date="2021-01" db="EMBL/GenBank/DDBJ databases">
        <title>Whole genome shotgun sequence of Sphaerimonospora thailandensis NBRC 107569.</title>
        <authorList>
            <person name="Komaki H."/>
            <person name="Tamura T."/>
        </authorList>
    </citation>
    <scope>NUCLEOTIDE SEQUENCE</scope>
    <source>
        <strain evidence="2">NBRC 107569</strain>
    </source>
</reference>
<sequence length="400" mass="44105">MTDLALDFNPAATGDKVLAREAAQEMLLTELRPVLFASLPRIDQRQKGVQYIRGLLSARGRKTIRNIATIVGGQGTEQSLHHFINSSPWDWRLVRQSLARHFARFSLPRAWVVRSIIIPKAGEHSVGVGRCFVPSLGQMLSAQRAIGVYAASDTVTYPVNWHLYLTEDWTNDDSRRRRASIPEEVTAESLEACVVRACAELPSRCGLPIRPVVIDGRGADVPGLVEKLRAAGLPLLIRINGTEPLMPSGPKKARVRDCLRKAFHVISSASHLRRPVASPEYGCEGKAGPRLAAMVPVRMAGYPDRLRGQGDEEFRLLGVGDIAGKWPEELWVTDMTNARSATLLRLSRLLDQVERDFTSISEPVGVKDFTGRSYPGWHRHITLASAAHAIAALTRPLAET</sequence>